<gene>
    <name evidence="1" type="ORF">A2Y62_07020</name>
</gene>
<evidence type="ECO:0000313" key="1">
    <source>
        <dbReference type="EMBL" id="OGF68118.1"/>
    </source>
</evidence>
<reference evidence="1 2" key="1">
    <citation type="journal article" date="2016" name="Nat. Commun.">
        <title>Thousands of microbial genomes shed light on interconnected biogeochemical processes in an aquifer system.</title>
        <authorList>
            <person name="Anantharaman K."/>
            <person name="Brown C.T."/>
            <person name="Hug L.A."/>
            <person name="Sharon I."/>
            <person name="Castelle C.J."/>
            <person name="Probst A.J."/>
            <person name="Thomas B.C."/>
            <person name="Singh A."/>
            <person name="Wilkins M.J."/>
            <person name="Karaoz U."/>
            <person name="Brodie E.L."/>
            <person name="Williams K.H."/>
            <person name="Hubbard S.S."/>
            <person name="Banfield J.F."/>
        </authorList>
    </citation>
    <scope>NUCLEOTIDE SEQUENCE [LARGE SCALE GENOMIC DNA]</scope>
</reference>
<comment type="caution">
    <text evidence="1">The sequence shown here is derived from an EMBL/GenBank/DDBJ whole genome shotgun (WGS) entry which is preliminary data.</text>
</comment>
<dbReference type="EMBL" id="MFGW01000020">
    <property type="protein sequence ID" value="OGF68118.1"/>
    <property type="molecule type" value="Genomic_DNA"/>
</dbReference>
<dbReference type="Proteomes" id="UP000178943">
    <property type="component" value="Unassembled WGS sequence"/>
</dbReference>
<protein>
    <submittedName>
        <fullName evidence="1">Uncharacterized protein</fullName>
    </submittedName>
</protein>
<dbReference type="SUPFAM" id="SSF51445">
    <property type="entry name" value="(Trans)glycosidases"/>
    <property type="match status" value="1"/>
</dbReference>
<proteinExistence type="predicted"/>
<accession>A0A1F5VXI7</accession>
<dbReference type="InterPro" id="IPR017853">
    <property type="entry name" value="GH"/>
</dbReference>
<dbReference type="AlphaFoldDB" id="A0A1F5VXI7"/>
<name>A0A1F5VXI7_9BACT</name>
<sequence>MLAQNPTPKQIGTIATQMRDTRHECFRAFINAHFMTNTSYGSTPYKLSGGKYELNTTDNGWNKPFWDDVRELVDRSCCGNSCNDNYEKAVIVLGHRYQCITHGNYLSGPWCDNDNEYSDFADECPNLADSSKCANPNDIIDIGGSWIASWTTSGTNCKQEWLKCEYVKLVKKFKEEYGIKVFEIFNEAPKSENSIKAHKDLIEAIRVVYPSTNDLKIQINIDIPSGDPDVCTGDFKNAWEKLKDYADYWSLHGFLPTNFSIPSGGGNCPDMKNSTKPELEISTDGQFCFLGGKYLPYKCQHHLAGGLFKEAYEYTPQYHFENDATDHGDIIGPTGWRYFEMKQMNAQCSGSILPDIKAEFQDGTVWVEPNSLITVLWDSTTANTCEVKKKIGSGSEISWITADNGYEEDVQIGNQDVRFKLYCPKVNPTATDEVLVKVSLGCEAHINAEGEHPEYETTVDTPYTINWSSTGGSNCTIRKNGSVWVSNTQNGNKSDSSSIATNITYAINCGCGSSDSVLVIVLPAVNSTADLKADDDPNEPPDPQDFIAVMIPYSGMLYWTSEETTQCYIYKNKSNVAIYSGTQGEGTTGSIGENTIFEIYCSPAGYDCIEIDCLNNDDKGLVCSYNDKNKCD</sequence>
<evidence type="ECO:0000313" key="2">
    <source>
        <dbReference type="Proteomes" id="UP000178943"/>
    </source>
</evidence>
<organism evidence="1 2">
    <name type="scientific">Candidatus Fischerbacteria bacterium RBG_13_37_8</name>
    <dbReference type="NCBI Taxonomy" id="1817863"/>
    <lineage>
        <taxon>Bacteria</taxon>
        <taxon>Candidatus Fischeribacteriota</taxon>
    </lineage>
</organism>